<evidence type="ECO:0000313" key="2">
    <source>
        <dbReference type="EMBL" id="MBB0230846.1"/>
    </source>
</evidence>
<dbReference type="AlphaFoldDB" id="A0A7W3T545"/>
<evidence type="ECO:0000256" key="1">
    <source>
        <dbReference type="SAM" id="Phobius"/>
    </source>
</evidence>
<comment type="caution">
    <text evidence="2">The sequence shown here is derived from an EMBL/GenBank/DDBJ whole genome shotgun (WGS) entry which is preliminary data.</text>
</comment>
<reference evidence="3" key="1">
    <citation type="submission" date="2019-10" db="EMBL/GenBank/DDBJ databases">
        <title>Streptomyces sp. nov., a novel actinobacterium isolated from alkaline environment.</title>
        <authorList>
            <person name="Golinska P."/>
        </authorList>
    </citation>
    <scope>NUCLEOTIDE SEQUENCE [LARGE SCALE GENOMIC DNA]</scope>
    <source>
        <strain evidence="3">DSM 42108</strain>
    </source>
</reference>
<dbReference type="Proteomes" id="UP000530234">
    <property type="component" value="Unassembled WGS sequence"/>
</dbReference>
<dbReference type="EMBL" id="VKHS01000363">
    <property type="protein sequence ID" value="MBB0230846.1"/>
    <property type="molecule type" value="Genomic_DNA"/>
</dbReference>
<sequence length="101" mass="11127">MPRFLVVLLCAPWTQPVVVLARPTGLAHLYYLAFGHDFRVESPPLLFEPLWLVFCAVAATVNARLLTGVHRAATGLPYGGWWAAPLVAVGIPTAAWLFFRL</sequence>
<evidence type="ECO:0000313" key="3">
    <source>
        <dbReference type="Proteomes" id="UP000530234"/>
    </source>
</evidence>
<keyword evidence="1" id="KW-0472">Membrane</keyword>
<dbReference type="RefSeq" id="WP_182664657.1">
    <property type="nucleotide sequence ID" value="NZ_VKHS01000363.1"/>
</dbReference>
<keyword evidence="1" id="KW-1133">Transmembrane helix</keyword>
<feature type="transmembrane region" description="Helical" evidence="1">
    <location>
        <begin position="78"/>
        <end position="99"/>
    </location>
</feature>
<organism evidence="2 3">
    <name type="scientific">Streptomyces calidiresistens</name>
    <dbReference type="NCBI Taxonomy" id="1485586"/>
    <lineage>
        <taxon>Bacteria</taxon>
        <taxon>Bacillati</taxon>
        <taxon>Actinomycetota</taxon>
        <taxon>Actinomycetes</taxon>
        <taxon>Kitasatosporales</taxon>
        <taxon>Streptomycetaceae</taxon>
        <taxon>Streptomyces</taxon>
    </lineage>
</organism>
<protein>
    <submittedName>
        <fullName evidence="2">Uncharacterized protein</fullName>
    </submittedName>
</protein>
<accession>A0A7W3T545</accession>
<feature type="transmembrane region" description="Helical" evidence="1">
    <location>
        <begin position="45"/>
        <end position="66"/>
    </location>
</feature>
<keyword evidence="3" id="KW-1185">Reference proteome</keyword>
<gene>
    <name evidence="2" type="ORF">FOE67_15310</name>
</gene>
<proteinExistence type="predicted"/>
<name>A0A7W3T545_9ACTN</name>
<keyword evidence="1" id="KW-0812">Transmembrane</keyword>